<dbReference type="InterPro" id="IPR008984">
    <property type="entry name" value="SMAD_FHA_dom_sf"/>
</dbReference>
<feature type="domain" description="Type VI secretion system FHA" evidence="1">
    <location>
        <begin position="301"/>
        <end position="478"/>
    </location>
</feature>
<reference evidence="2" key="1">
    <citation type="submission" date="2020-08" db="EMBL/GenBank/DDBJ databases">
        <title>Genome Sequencing and Pan-Genome Analysis of Migratory bird Vibrio Strains, Inner Mongolia.</title>
        <authorList>
            <person name="Zheng L."/>
        </authorList>
    </citation>
    <scope>NUCLEOTIDE SEQUENCE</scope>
    <source>
        <strain evidence="2">M13F</strain>
    </source>
</reference>
<dbReference type="Proteomes" id="UP000615796">
    <property type="component" value="Unassembled WGS sequence"/>
</dbReference>
<evidence type="ECO:0000313" key="2">
    <source>
        <dbReference type="EMBL" id="MBC5850633.1"/>
    </source>
</evidence>
<protein>
    <submittedName>
        <fullName evidence="2">Type VI secretion system-associated FHA domain protein TagH</fullName>
    </submittedName>
</protein>
<dbReference type="Pfam" id="PF20232">
    <property type="entry name" value="T6SS_FHA_C"/>
    <property type="match status" value="1"/>
</dbReference>
<dbReference type="RefSeq" id="WP_187025652.1">
    <property type="nucleotide sequence ID" value="NZ_JACRUP010000002.1"/>
</dbReference>
<evidence type="ECO:0000313" key="3">
    <source>
        <dbReference type="Proteomes" id="UP000615796"/>
    </source>
</evidence>
<keyword evidence="3" id="KW-1185">Reference proteome</keyword>
<evidence type="ECO:0000259" key="1">
    <source>
        <dbReference type="Pfam" id="PF20232"/>
    </source>
</evidence>
<dbReference type="AlphaFoldDB" id="A0A9X0R6N7"/>
<dbReference type="NCBIfam" id="TIGR03354">
    <property type="entry name" value="VI_FHA"/>
    <property type="match status" value="1"/>
</dbReference>
<accession>A0A9X0R6N7</accession>
<dbReference type="InterPro" id="IPR046883">
    <property type="entry name" value="T6SS_FHA_C"/>
</dbReference>
<dbReference type="InterPro" id="IPR017735">
    <property type="entry name" value="T6SS_FHA"/>
</dbReference>
<sequence length="487" mass="55195">MQKNRTLSMIVTNTQLLESGLSAQCVFTTQGGIIGSENNNVDWYLIDSKGQIHPRHCGVSVIDGAFCLQDLCGHTYINGSHMPLGRGSFAKLEHKDEVRIGSYLIRIILESIGDSDLLAHRSLEELFENNGIELLKDADWHEMRTIDVDVQTTFVDPLIALDNLINETNEEQSLLDDLPKNAEKKEWLASNYDEGSASLQFTPQADSEYEMTSSIRLKKILGLGKKHRIENVASVDEASQQSTSFNANYSNENASEGLNMDENVLDLLEEEVAKNYQPQKEVESAQPTSVNHLLTGPMLTGLGVEVANSHDMARMHMLSEELGQSLQACVKGLLELHQQASESRFGMMNRNLQPIEDNPLRLGLSYAETIRTLYDADKSLVHLSAPAAISESLKNIRNHNEAMQHATSEALNQILNAFSPQVLLRRFEHYKRNSDKQNQTSDSWAWDMYCHYYQELTSHRQKGFEKLFWEIFEQSYDKKIREKQLEL</sequence>
<comment type="caution">
    <text evidence="2">The sequence shown here is derived from an EMBL/GenBank/DDBJ whole genome shotgun (WGS) entry which is preliminary data.</text>
</comment>
<gene>
    <name evidence="2" type="primary">tagH</name>
    <name evidence="2" type="ORF">H8Q88_06620</name>
</gene>
<dbReference type="CDD" id="cd00060">
    <property type="entry name" value="FHA"/>
    <property type="match status" value="1"/>
</dbReference>
<proteinExistence type="predicted"/>
<dbReference type="SUPFAM" id="SSF49879">
    <property type="entry name" value="SMAD/FHA domain"/>
    <property type="match status" value="1"/>
</dbReference>
<dbReference type="EMBL" id="JACRUP010000002">
    <property type="protein sequence ID" value="MBC5850633.1"/>
    <property type="molecule type" value="Genomic_DNA"/>
</dbReference>
<organism evidence="2 3">
    <name type="scientific">Vibrio metschnikovii</name>
    <dbReference type="NCBI Taxonomy" id="28172"/>
    <lineage>
        <taxon>Bacteria</taxon>
        <taxon>Pseudomonadati</taxon>
        <taxon>Pseudomonadota</taxon>
        <taxon>Gammaproteobacteria</taxon>
        <taxon>Vibrionales</taxon>
        <taxon>Vibrionaceae</taxon>
        <taxon>Vibrio</taxon>
    </lineage>
</organism>
<dbReference type="Gene3D" id="2.60.200.20">
    <property type="match status" value="1"/>
</dbReference>
<name>A0A9X0R6N7_VIBME</name>